<feature type="transmembrane region" description="Helical" evidence="2">
    <location>
        <begin position="172"/>
        <end position="192"/>
    </location>
</feature>
<feature type="transmembrane region" description="Helical" evidence="2">
    <location>
        <begin position="93"/>
        <end position="116"/>
    </location>
</feature>
<feature type="transmembrane region" description="Helical" evidence="2">
    <location>
        <begin position="123"/>
        <end position="152"/>
    </location>
</feature>
<organism evidence="3 4">
    <name type="scientific">Pythium oligandrum</name>
    <name type="common">Mycoparasitic fungus</name>
    <dbReference type="NCBI Taxonomy" id="41045"/>
    <lineage>
        <taxon>Eukaryota</taxon>
        <taxon>Sar</taxon>
        <taxon>Stramenopiles</taxon>
        <taxon>Oomycota</taxon>
        <taxon>Peronosporomycetes</taxon>
        <taxon>Pythiales</taxon>
        <taxon>Pythiaceae</taxon>
        <taxon>Pythium</taxon>
    </lineage>
</organism>
<name>A0A8K1CCX0_PYTOL</name>
<protein>
    <submittedName>
        <fullName evidence="3">Uncharacterized protein</fullName>
    </submittedName>
</protein>
<gene>
    <name evidence="3" type="ORF">Poli38472_014517</name>
</gene>
<keyword evidence="4" id="KW-1185">Reference proteome</keyword>
<comment type="caution">
    <text evidence="3">The sequence shown here is derived from an EMBL/GenBank/DDBJ whole genome shotgun (WGS) entry which is preliminary data.</text>
</comment>
<dbReference type="OrthoDB" id="190146at2759"/>
<keyword evidence="2" id="KW-0472">Membrane</keyword>
<keyword evidence="2" id="KW-0812">Transmembrane</keyword>
<feature type="region of interest" description="Disordered" evidence="1">
    <location>
        <begin position="208"/>
        <end position="227"/>
    </location>
</feature>
<accession>A0A8K1CCX0</accession>
<dbReference type="EMBL" id="SPLM01000078">
    <property type="protein sequence ID" value="TMW61056.1"/>
    <property type="molecule type" value="Genomic_DNA"/>
</dbReference>
<evidence type="ECO:0000256" key="2">
    <source>
        <dbReference type="SAM" id="Phobius"/>
    </source>
</evidence>
<evidence type="ECO:0000313" key="4">
    <source>
        <dbReference type="Proteomes" id="UP000794436"/>
    </source>
</evidence>
<evidence type="ECO:0000313" key="3">
    <source>
        <dbReference type="EMBL" id="TMW61056.1"/>
    </source>
</evidence>
<evidence type="ECO:0000256" key="1">
    <source>
        <dbReference type="SAM" id="MobiDB-lite"/>
    </source>
</evidence>
<feature type="compositionally biased region" description="Low complexity" evidence="1">
    <location>
        <begin position="208"/>
        <end position="223"/>
    </location>
</feature>
<dbReference type="Proteomes" id="UP000794436">
    <property type="component" value="Unassembled WGS sequence"/>
</dbReference>
<reference evidence="3" key="1">
    <citation type="submission" date="2019-03" db="EMBL/GenBank/DDBJ databases">
        <title>Long read genome sequence of the mycoparasitic Pythium oligandrum ATCC 38472 isolated from sugarbeet rhizosphere.</title>
        <authorList>
            <person name="Gaulin E."/>
        </authorList>
    </citation>
    <scope>NUCLEOTIDE SEQUENCE</scope>
    <source>
        <strain evidence="3">ATCC 38472_TT</strain>
    </source>
</reference>
<sequence>MLYHVVGGSRCRGRGRWKHSERHFAESHPASSSLTMPIQAAEAREKARACCNNPKILITYLWFTTLIFGFMYALAAIVAAVNNGGSGISSSKSLGFVGIWAMFLIVGLSVGGTLVMRKYQTPLAVGFFIGVVIMMAFQMFSLCVLFAGAAYLARQDRDANHNENVSVTSNDAGAVFSFFMFVLYIAFGVVLIKNRNVIIKESGTTDASVSSEKAQAASASAPSPKVVRTDLEAGKSSLAPPVSV</sequence>
<dbReference type="AlphaFoldDB" id="A0A8K1CCX0"/>
<feature type="transmembrane region" description="Helical" evidence="2">
    <location>
        <begin position="56"/>
        <end position="81"/>
    </location>
</feature>
<proteinExistence type="predicted"/>
<keyword evidence="2" id="KW-1133">Transmembrane helix</keyword>